<dbReference type="AlphaFoldDB" id="A0A8S1UTR3"/>
<name>A0A8S1UTR3_9CILI</name>
<sequence length="57" mass="6977">MLQDFLLFKFQMLKQTIKKLLFIKLPNYQEFSITKDNQIVLQADKKVIYPIFYYLLT</sequence>
<gene>
    <name evidence="1" type="ORF">PPENT_87.1.T0460168</name>
</gene>
<organism evidence="1 2">
    <name type="scientific">Paramecium pentaurelia</name>
    <dbReference type="NCBI Taxonomy" id="43138"/>
    <lineage>
        <taxon>Eukaryota</taxon>
        <taxon>Sar</taxon>
        <taxon>Alveolata</taxon>
        <taxon>Ciliophora</taxon>
        <taxon>Intramacronucleata</taxon>
        <taxon>Oligohymenophorea</taxon>
        <taxon>Peniculida</taxon>
        <taxon>Parameciidae</taxon>
        <taxon>Paramecium</taxon>
    </lineage>
</organism>
<keyword evidence="2" id="KW-1185">Reference proteome</keyword>
<protein>
    <submittedName>
        <fullName evidence="1">Uncharacterized protein</fullName>
    </submittedName>
</protein>
<reference evidence="1" key="1">
    <citation type="submission" date="2021-01" db="EMBL/GenBank/DDBJ databases">
        <authorList>
            <consortium name="Genoscope - CEA"/>
            <person name="William W."/>
        </authorList>
    </citation>
    <scope>NUCLEOTIDE SEQUENCE</scope>
</reference>
<accession>A0A8S1UTR3</accession>
<dbReference type="OrthoDB" id="276029at2759"/>
<comment type="caution">
    <text evidence="1">The sequence shown here is derived from an EMBL/GenBank/DDBJ whole genome shotgun (WGS) entry which is preliminary data.</text>
</comment>
<proteinExistence type="predicted"/>
<dbReference type="EMBL" id="CAJJDO010000046">
    <property type="protein sequence ID" value="CAD8166979.1"/>
    <property type="molecule type" value="Genomic_DNA"/>
</dbReference>
<evidence type="ECO:0000313" key="2">
    <source>
        <dbReference type="Proteomes" id="UP000689195"/>
    </source>
</evidence>
<dbReference type="Proteomes" id="UP000689195">
    <property type="component" value="Unassembled WGS sequence"/>
</dbReference>
<evidence type="ECO:0000313" key="1">
    <source>
        <dbReference type="EMBL" id="CAD8166979.1"/>
    </source>
</evidence>